<dbReference type="Pfam" id="PF11412">
    <property type="entry name" value="DsbD_N"/>
    <property type="match status" value="1"/>
</dbReference>
<keyword evidence="12" id="KW-1185">Reference proteome</keyword>
<gene>
    <name evidence="11" type="ORF">JY572_25205</name>
</gene>
<dbReference type="InterPro" id="IPR028250">
    <property type="entry name" value="DsbDN"/>
</dbReference>
<evidence type="ECO:0000313" key="11">
    <source>
        <dbReference type="EMBL" id="QSQ11684.1"/>
    </source>
</evidence>
<feature type="transmembrane region" description="Helical" evidence="7">
    <location>
        <begin position="344"/>
        <end position="369"/>
    </location>
</feature>
<feature type="transmembrane region" description="Helical" evidence="7">
    <location>
        <begin position="473"/>
        <end position="498"/>
    </location>
</feature>
<dbReference type="EMBL" id="CP071091">
    <property type="protein sequence ID" value="QSQ11684.1"/>
    <property type="molecule type" value="Genomic_DNA"/>
</dbReference>
<dbReference type="InterPro" id="IPR036249">
    <property type="entry name" value="Thioredoxin-like_sf"/>
</dbReference>
<dbReference type="PROSITE" id="PS00194">
    <property type="entry name" value="THIOREDOXIN_1"/>
    <property type="match status" value="1"/>
</dbReference>
<dbReference type="RefSeq" id="WP_206713429.1">
    <property type="nucleotide sequence ID" value="NZ_CP071091.1"/>
</dbReference>
<evidence type="ECO:0000259" key="9">
    <source>
        <dbReference type="Pfam" id="PF02683"/>
    </source>
</evidence>
<evidence type="ECO:0000256" key="3">
    <source>
        <dbReference type="ARBA" id="ARBA00022748"/>
    </source>
</evidence>
<keyword evidence="6" id="KW-0676">Redox-active center</keyword>
<evidence type="ECO:0000256" key="7">
    <source>
        <dbReference type="SAM" id="Phobius"/>
    </source>
</evidence>
<dbReference type="Pfam" id="PF13899">
    <property type="entry name" value="Thioredoxin_7"/>
    <property type="match status" value="1"/>
</dbReference>
<feature type="transmembrane region" description="Helical" evidence="7">
    <location>
        <begin position="545"/>
        <end position="564"/>
    </location>
</feature>
<reference evidence="11 12" key="1">
    <citation type="submission" date="2021-02" db="EMBL/GenBank/DDBJ databases">
        <title>De Novo genome assembly of isolated myxobacteria.</title>
        <authorList>
            <person name="Stevens D.C."/>
        </authorList>
    </citation>
    <scope>NUCLEOTIDE SEQUENCE [LARGE SCALE GENOMIC DNA]</scope>
    <source>
        <strain evidence="11 12">SCHIC003</strain>
    </source>
</reference>
<dbReference type="SUPFAM" id="SSF52833">
    <property type="entry name" value="Thioredoxin-like"/>
    <property type="match status" value="1"/>
</dbReference>
<evidence type="ECO:0000256" key="4">
    <source>
        <dbReference type="ARBA" id="ARBA00022989"/>
    </source>
</evidence>
<dbReference type="InterPro" id="IPR003834">
    <property type="entry name" value="Cyt_c_assmbl_TM_dom"/>
</dbReference>
<accession>A0ABX7MZ25</accession>
<comment type="subcellular location">
    <subcellularLocation>
        <location evidence="1">Membrane</location>
        <topology evidence="1">Multi-pass membrane protein</topology>
    </subcellularLocation>
</comment>
<name>A0ABX7MZ25_9BACT</name>
<feature type="chain" id="PRO_5046405289" evidence="8">
    <location>
        <begin position="27"/>
        <end position="772"/>
    </location>
</feature>
<feature type="transmembrane region" description="Helical" evidence="7">
    <location>
        <begin position="429"/>
        <end position="452"/>
    </location>
</feature>
<evidence type="ECO:0000256" key="5">
    <source>
        <dbReference type="ARBA" id="ARBA00023136"/>
    </source>
</evidence>
<evidence type="ECO:0000259" key="10">
    <source>
        <dbReference type="Pfam" id="PF11412"/>
    </source>
</evidence>
<keyword evidence="5 7" id="KW-0472">Membrane</keyword>
<dbReference type="Proteomes" id="UP000663090">
    <property type="component" value="Chromosome"/>
</dbReference>
<feature type="transmembrane region" description="Helical" evidence="7">
    <location>
        <begin position="504"/>
        <end position="525"/>
    </location>
</feature>
<sequence length="772" mass="80196">MRQRVSKRLALVGGIGLWWVAAVAHAALPPTAVASGAPDEGDPRVEASLLVDATEVKPGDTFRVGVRFRLDPGWHIYWKNPGDSGLETDVAWDTPGTTVGPLQWPFPNTFRTPDGFIVTHGYDGEVLLFGQAKASEQLTGALSLSAGINALVCEVHCIPADLMLTRSIPMGPKTLVDAETTPLFDTARSQVPRPVADTGHAVALELDAKQLSPGQEFSGTVTVKSSGGAAVPTAEKDFFVAERIPGVAKVSLTQTAPGRYALKGKTEPDAPQEAPRLKGVLRLGTSAAGYQPLEVDLPMAPFAVAQAAAPAAPVAKAPSIKDSLSAVKPVASASAAPAESSMGLGMALLFAFLGGALLNLMPCVFPVLALKAYGFTRMVRQEQGRVGAHAAAYAGGIVASMLVLAGAVLAVRAGGAGVGWGFQFQEPLFVAAVCAVLVAFALNLFGVFNVGLDGTALAGKVDQSHGLMHSAGEGVLAVVLATPCSAPLLGTAVGFAFAAGPFTVLAVFIALGLGLALPFCLLVLVPGLAQKLPKPGAWMERFKQVLGFALLGTSVWLVSVMGGLAGVEGMTRLLAFLVAVSLATWVYGQSQLQEGGRKWATLLLAVVVLGGSGLAALRFDDATPEARTASASSTLALAAPWSEEAVASALAAGQPVFIDFTADWCLTCKFNERTVLARDEVRAAFVEHQVAFFVGDWTRRDARITAKLAEHGRAGVPMYLMLSPGAPDKPEVLSELLTVDSVVDSVKRAAECSKSRRQDGSKVVCAAGFPRP</sequence>
<keyword evidence="4 7" id="KW-1133">Transmembrane helix</keyword>
<dbReference type="Pfam" id="PF02683">
    <property type="entry name" value="DsbD_TM"/>
    <property type="match status" value="1"/>
</dbReference>
<proteinExistence type="predicted"/>
<evidence type="ECO:0000256" key="8">
    <source>
        <dbReference type="SAM" id="SignalP"/>
    </source>
</evidence>
<dbReference type="PANTHER" id="PTHR32234">
    <property type="entry name" value="THIOL:DISULFIDE INTERCHANGE PROTEIN DSBD"/>
    <property type="match status" value="1"/>
</dbReference>
<feature type="transmembrane region" description="Helical" evidence="7">
    <location>
        <begin position="390"/>
        <end position="409"/>
    </location>
</feature>
<dbReference type="InterPro" id="IPR035671">
    <property type="entry name" value="DsbD_gamma"/>
</dbReference>
<keyword evidence="2 7" id="KW-0812">Transmembrane</keyword>
<keyword evidence="3" id="KW-0201">Cytochrome c-type biogenesis</keyword>
<feature type="domain" description="Thiol:disulfide interchange protein DsbD N-terminal" evidence="10">
    <location>
        <begin position="55"/>
        <end position="161"/>
    </location>
</feature>
<evidence type="ECO:0000256" key="1">
    <source>
        <dbReference type="ARBA" id="ARBA00004141"/>
    </source>
</evidence>
<feature type="transmembrane region" description="Helical" evidence="7">
    <location>
        <begin position="570"/>
        <end position="587"/>
    </location>
</feature>
<dbReference type="InterPro" id="IPR017937">
    <property type="entry name" value="Thioredoxin_CS"/>
</dbReference>
<keyword evidence="8" id="KW-0732">Signal</keyword>
<feature type="domain" description="Cytochrome C biogenesis protein transmembrane" evidence="9">
    <location>
        <begin position="348"/>
        <end position="559"/>
    </location>
</feature>
<dbReference type="CDD" id="cd02953">
    <property type="entry name" value="DsbDgamma"/>
    <property type="match status" value="1"/>
</dbReference>
<feature type="signal peptide" evidence="8">
    <location>
        <begin position="1"/>
        <end position="26"/>
    </location>
</feature>
<evidence type="ECO:0000256" key="6">
    <source>
        <dbReference type="ARBA" id="ARBA00023284"/>
    </source>
</evidence>
<organism evidence="11 12">
    <name type="scientific">Myxococcus landrumensis</name>
    <dbReference type="NCBI Taxonomy" id="2813577"/>
    <lineage>
        <taxon>Bacteria</taxon>
        <taxon>Pseudomonadati</taxon>
        <taxon>Myxococcota</taxon>
        <taxon>Myxococcia</taxon>
        <taxon>Myxococcales</taxon>
        <taxon>Cystobacterineae</taxon>
        <taxon>Myxococcaceae</taxon>
        <taxon>Myxococcus</taxon>
    </lineage>
</organism>
<evidence type="ECO:0000313" key="12">
    <source>
        <dbReference type="Proteomes" id="UP000663090"/>
    </source>
</evidence>
<dbReference type="Gene3D" id="3.40.30.10">
    <property type="entry name" value="Glutaredoxin"/>
    <property type="match status" value="1"/>
</dbReference>
<protein>
    <submittedName>
        <fullName evidence="11">Thioredoxin family protein</fullName>
    </submittedName>
</protein>
<evidence type="ECO:0000256" key="2">
    <source>
        <dbReference type="ARBA" id="ARBA00022692"/>
    </source>
</evidence>
<feature type="transmembrane region" description="Helical" evidence="7">
    <location>
        <begin position="599"/>
        <end position="619"/>
    </location>
</feature>
<dbReference type="PANTHER" id="PTHR32234:SF3">
    <property type="entry name" value="SUPPRESSION OF COPPER SENSITIVITY PROTEIN"/>
    <property type="match status" value="1"/>
</dbReference>